<dbReference type="EMBL" id="CACRTF010000017">
    <property type="protein sequence ID" value="VYT43566.1"/>
    <property type="molecule type" value="Genomic_DNA"/>
</dbReference>
<evidence type="ECO:0000313" key="1">
    <source>
        <dbReference type="EMBL" id="VYT43566.1"/>
    </source>
</evidence>
<dbReference type="RefSeq" id="WP_002578518.1">
    <property type="nucleotide sequence ID" value="NZ_BAABZS010000001.1"/>
</dbReference>
<gene>
    <name evidence="1" type="ORF">CBLFYP116_03781</name>
</gene>
<accession>A0A6N2WSF0</accession>
<dbReference type="AlphaFoldDB" id="A0A6N2WSF0"/>
<name>A0A6N2WSF0_9FIRM</name>
<sequence length="70" mass="7616">MANIITVSRKSEVRINRNARGDGVVKIDSESADLLEKLLKEAGGALTAKELTSSLIKYASNDTIIRIEEV</sequence>
<organism evidence="1">
    <name type="scientific">Enterocloster bolteae</name>
    <dbReference type="NCBI Taxonomy" id="208479"/>
    <lineage>
        <taxon>Bacteria</taxon>
        <taxon>Bacillati</taxon>
        <taxon>Bacillota</taxon>
        <taxon>Clostridia</taxon>
        <taxon>Lachnospirales</taxon>
        <taxon>Lachnospiraceae</taxon>
        <taxon>Enterocloster</taxon>
    </lineage>
</organism>
<proteinExistence type="predicted"/>
<reference evidence="1" key="1">
    <citation type="submission" date="2019-11" db="EMBL/GenBank/DDBJ databases">
        <authorList>
            <person name="Feng L."/>
        </authorList>
    </citation>
    <scope>NUCLEOTIDE SEQUENCE</scope>
    <source>
        <strain evidence="1">CbolteaeLFYP116</strain>
    </source>
</reference>
<protein>
    <submittedName>
        <fullName evidence="1">Uncharacterized protein</fullName>
    </submittedName>
</protein>